<evidence type="ECO:0000256" key="6">
    <source>
        <dbReference type="ARBA" id="ARBA00023034"/>
    </source>
</evidence>
<dbReference type="Gramene" id="CDF38404">
    <property type="protein sequence ID" value="CDF38404"/>
    <property type="gene ID" value="CHC_T00006139001"/>
</dbReference>
<feature type="compositionally biased region" description="Polar residues" evidence="9">
    <location>
        <begin position="168"/>
        <end position="177"/>
    </location>
</feature>
<dbReference type="STRING" id="2769.R7QJZ4"/>
<comment type="similarity">
    <text evidence="2">Belongs to the COG7 family.</text>
</comment>
<dbReference type="EMBL" id="HG001932">
    <property type="protein sequence ID" value="CDF38404.1"/>
    <property type="molecule type" value="Genomic_DNA"/>
</dbReference>
<reference evidence="11" key="1">
    <citation type="journal article" date="2013" name="Proc. Natl. Acad. Sci. U.S.A.">
        <title>Genome structure and metabolic features in the red seaweed Chondrus crispus shed light on evolution of the Archaeplastida.</title>
        <authorList>
            <person name="Collen J."/>
            <person name="Porcel B."/>
            <person name="Carre W."/>
            <person name="Ball S.G."/>
            <person name="Chaparro C."/>
            <person name="Tonon T."/>
            <person name="Barbeyron T."/>
            <person name="Michel G."/>
            <person name="Noel B."/>
            <person name="Valentin K."/>
            <person name="Elias M."/>
            <person name="Artiguenave F."/>
            <person name="Arun A."/>
            <person name="Aury J.M."/>
            <person name="Barbosa-Neto J.F."/>
            <person name="Bothwell J.H."/>
            <person name="Bouget F.Y."/>
            <person name="Brillet L."/>
            <person name="Cabello-Hurtado F."/>
            <person name="Capella-Gutierrez S."/>
            <person name="Charrier B."/>
            <person name="Cladiere L."/>
            <person name="Cock J.M."/>
            <person name="Coelho S.M."/>
            <person name="Colleoni C."/>
            <person name="Czjzek M."/>
            <person name="Da Silva C."/>
            <person name="Delage L."/>
            <person name="Denoeud F."/>
            <person name="Deschamps P."/>
            <person name="Dittami S.M."/>
            <person name="Gabaldon T."/>
            <person name="Gachon C.M."/>
            <person name="Groisillier A."/>
            <person name="Herve C."/>
            <person name="Jabbari K."/>
            <person name="Katinka M."/>
            <person name="Kloareg B."/>
            <person name="Kowalczyk N."/>
            <person name="Labadie K."/>
            <person name="Leblanc C."/>
            <person name="Lopez P.J."/>
            <person name="McLachlan D.H."/>
            <person name="Meslet-Cladiere L."/>
            <person name="Moustafa A."/>
            <person name="Nehr Z."/>
            <person name="Nyvall Collen P."/>
            <person name="Panaud O."/>
            <person name="Partensky F."/>
            <person name="Poulain J."/>
            <person name="Rensing S.A."/>
            <person name="Rousvoal S."/>
            <person name="Samson G."/>
            <person name="Symeonidi A."/>
            <person name="Weissenbach J."/>
            <person name="Zambounis A."/>
            <person name="Wincker P."/>
            <person name="Boyen C."/>
        </authorList>
    </citation>
    <scope>NUCLEOTIDE SEQUENCE [LARGE SCALE GENOMIC DNA]</scope>
    <source>
        <strain evidence="11">cv. Stackhouse</strain>
    </source>
</reference>
<evidence type="ECO:0000256" key="7">
    <source>
        <dbReference type="ARBA" id="ARBA00023136"/>
    </source>
</evidence>
<accession>R7QJZ4</accession>
<dbReference type="PANTHER" id="PTHR21443">
    <property type="entry name" value="CONSERVED OLIGOMERIC GOLGI COMPLEX COMPONENT 7"/>
    <property type="match status" value="1"/>
</dbReference>
<evidence type="ECO:0000313" key="10">
    <source>
        <dbReference type="EMBL" id="CDF38404.1"/>
    </source>
</evidence>
<dbReference type="PANTHER" id="PTHR21443:SF0">
    <property type="entry name" value="CONSERVED OLIGOMERIC GOLGI COMPLEX SUBUNIT 7"/>
    <property type="match status" value="1"/>
</dbReference>
<evidence type="ECO:0000313" key="11">
    <source>
        <dbReference type="Proteomes" id="UP000012073"/>
    </source>
</evidence>
<feature type="compositionally biased region" description="Polar residues" evidence="9">
    <location>
        <begin position="452"/>
        <end position="462"/>
    </location>
</feature>
<evidence type="ECO:0000256" key="2">
    <source>
        <dbReference type="ARBA" id="ARBA00005831"/>
    </source>
</evidence>
<feature type="region of interest" description="Disordered" evidence="9">
    <location>
        <begin position="164"/>
        <end position="192"/>
    </location>
</feature>
<dbReference type="KEGG" id="ccp:CHC_T00006139001"/>
<evidence type="ECO:0000256" key="3">
    <source>
        <dbReference type="ARBA" id="ARBA00020984"/>
    </source>
</evidence>
<dbReference type="RefSeq" id="XP_005718297.1">
    <property type="nucleotide sequence ID" value="XM_005718240.1"/>
</dbReference>
<dbReference type="GO" id="GO:0007030">
    <property type="term" value="P:Golgi organization"/>
    <property type="evidence" value="ECO:0007669"/>
    <property type="project" value="TreeGrafter"/>
</dbReference>
<dbReference type="AlphaFoldDB" id="R7QJZ4"/>
<feature type="region of interest" description="Disordered" evidence="9">
    <location>
        <begin position="447"/>
        <end position="489"/>
    </location>
</feature>
<keyword evidence="7" id="KW-0472">Membrane</keyword>
<dbReference type="OrthoDB" id="3606at2759"/>
<proteinExistence type="inferred from homology"/>
<dbReference type="GO" id="GO:0006890">
    <property type="term" value="P:retrograde vesicle-mediated transport, Golgi to endoplasmic reticulum"/>
    <property type="evidence" value="ECO:0007669"/>
    <property type="project" value="TreeGrafter"/>
</dbReference>
<evidence type="ECO:0000256" key="4">
    <source>
        <dbReference type="ARBA" id="ARBA00022448"/>
    </source>
</evidence>
<organism evidence="10 11">
    <name type="scientific">Chondrus crispus</name>
    <name type="common">Carrageen Irish moss</name>
    <name type="synonym">Polymorpha crispa</name>
    <dbReference type="NCBI Taxonomy" id="2769"/>
    <lineage>
        <taxon>Eukaryota</taxon>
        <taxon>Rhodophyta</taxon>
        <taxon>Florideophyceae</taxon>
        <taxon>Rhodymeniophycidae</taxon>
        <taxon>Gigartinales</taxon>
        <taxon>Gigartinaceae</taxon>
        <taxon>Chondrus</taxon>
    </lineage>
</organism>
<comment type="subcellular location">
    <subcellularLocation>
        <location evidence="1">Golgi apparatus membrane</location>
        <topology evidence="1">Peripheral membrane protein</topology>
    </subcellularLocation>
</comment>
<dbReference type="InterPro" id="IPR019335">
    <property type="entry name" value="COG7"/>
</dbReference>
<dbReference type="GeneID" id="17326013"/>
<keyword evidence="5" id="KW-0653">Protein transport</keyword>
<keyword evidence="11" id="KW-1185">Reference proteome</keyword>
<keyword evidence="4" id="KW-0813">Transport</keyword>
<evidence type="ECO:0000256" key="8">
    <source>
        <dbReference type="ARBA" id="ARBA00031345"/>
    </source>
</evidence>
<keyword evidence="6" id="KW-0333">Golgi apparatus</keyword>
<dbReference type="GO" id="GO:0017119">
    <property type="term" value="C:Golgi transport complex"/>
    <property type="evidence" value="ECO:0007669"/>
    <property type="project" value="InterPro"/>
</dbReference>
<dbReference type="GO" id="GO:0006886">
    <property type="term" value="P:intracellular protein transport"/>
    <property type="evidence" value="ECO:0007669"/>
    <property type="project" value="InterPro"/>
</dbReference>
<dbReference type="Pfam" id="PF10191">
    <property type="entry name" value="COG7"/>
    <property type="match status" value="2"/>
</dbReference>
<gene>
    <name evidence="10" type="ORF">CHC_T00006139001</name>
</gene>
<dbReference type="Proteomes" id="UP000012073">
    <property type="component" value="Unassembled WGS sequence"/>
</dbReference>
<protein>
    <recommendedName>
        <fullName evidence="3">Conserved oligomeric Golgi complex subunit 7</fullName>
    </recommendedName>
    <alternativeName>
        <fullName evidence="8">Component of oligomeric Golgi complex 7</fullName>
    </alternativeName>
</protein>
<evidence type="ECO:0000256" key="9">
    <source>
        <dbReference type="SAM" id="MobiDB-lite"/>
    </source>
</evidence>
<feature type="compositionally biased region" description="Low complexity" evidence="9">
    <location>
        <begin position="178"/>
        <end position="188"/>
    </location>
</feature>
<sequence>MFSGTPGDLAGVGAEVILLAFYGSLYDLIRAEADWLRTTFPDLHQELVPPLIWNAVSNLKNPLPVSNVFVSSSAPDSLETVKSIANRLFDVAHASVTGSARITRLFVPDDLSEKLQDLVPEKDVVLTDSIIKAVSELLSPFRSFWKSTSQVAIREARTSVSAIELPSTRGSTSAQTAPMSHPSSPPSSRRFRPTFSEVAKDIEACTAGVLSALDVLLTRLNRQTCGAGIGPMKQASNTIASVLSDRLLKVLRLPAPPTGTGEDEWTEVGGALRLLIASSSLKRSWESRKESLYAVAVGTATPVLEVATALKGNLFERIKQFISQSESENPIEAAVVWELVRDEKLTAKIVTDFESLDSAQDYDQLLSVVHRVVYETMFDGVKARFASFNTSELWNSATSDGEVSMLGFSSSPLGYATEVADYLMTIPQQLEPFVPDEEDAKYATPRSPYVFSANSPGSQQTSRRGRIGRPRESTSGEVGGQEAGEELSGEEGITNMSFAGVWISVLAISAMELYVEKICSIQKVNEAGAKQLATDADYICNVIASLGVAPTPEMALALRLIECNADTASVKEIASEFVSVEHRKLIRRIAALRGINVTI</sequence>
<evidence type="ECO:0000256" key="5">
    <source>
        <dbReference type="ARBA" id="ARBA00022927"/>
    </source>
</evidence>
<dbReference type="GO" id="GO:0000139">
    <property type="term" value="C:Golgi membrane"/>
    <property type="evidence" value="ECO:0007669"/>
    <property type="project" value="UniProtKB-SubCell"/>
</dbReference>
<name>R7QJZ4_CHOCR</name>
<dbReference type="PhylomeDB" id="R7QJZ4"/>
<evidence type="ECO:0000256" key="1">
    <source>
        <dbReference type="ARBA" id="ARBA00004395"/>
    </source>
</evidence>